<evidence type="ECO:0000259" key="6">
    <source>
        <dbReference type="PROSITE" id="PS51292"/>
    </source>
</evidence>
<name>A0A444X2V7_ARAHY</name>
<evidence type="ECO:0000256" key="2">
    <source>
        <dbReference type="ARBA" id="ARBA00022771"/>
    </source>
</evidence>
<keyword evidence="5" id="KW-0812">Transmembrane</keyword>
<dbReference type="InterPro" id="IPR013083">
    <property type="entry name" value="Znf_RING/FYVE/PHD"/>
</dbReference>
<comment type="caution">
    <text evidence="7">The sequence shown here is derived from an EMBL/GenBank/DDBJ whole genome shotgun (WGS) entry which is preliminary data.</text>
</comment>
<dbReference type="GO" id="GO:0016567">
    <property type="term" value="P:protein ubiquitination"/>
    <property type="evidence" value="ECO:0007669"/>
    <property type="project" value="TreeGrafter"/>
</dbReference>
<proteinExistence type="predicted"/>
<keyword evidence="1" id="KW-0479">Metal-binding</keyword>
<dbReference type="Pfam" id="PF12428">
    <property type="entry name" value="DUF3675"/>
    <property type="match status" value="1"/>
</dbReference>
<organism evidence="7 8">
    <name type="scientific">Arachis hypogaea</name>
    <name type="common">Peanut</name>
    <dbReference type="NCBI Taxonomy" id="3818"/>
    <lineage>
        <taxon>Eukaryota</taxon>
        <taxon>Viridiplantae</taxon>
        <taxon>Streptophyta</taxon>
        <taxon>Embryophyta</taxon>
        <taxon>Tracheophyta</taxon>
        <taxon>Spermatophyta</taxon>
        <taxon>Magnoliopsida</taxon>
        <taxon>eudicotyledons</taxon>
        <taxon>Gunneridae</taxon>
        <taxon>Pentapetalae</taxon>
        <taxon>rosids</taxon>
        <taxon>fabids</taxon>
        <taxon>Fabales</taxon>
        <taxon>Fabaceae</taxon>
        <taxon>Papilionoideae</taxon>
        <taxon>50 kb inversion clade</taxon>
        <taxon>dalbergioids sensu lato</taxon>
        <taxon>Dalbergieae</taxon>
        <taxon>Pterocarpus clade</taxon>
        <taxon>Arachis</taxon>
    </lineage>
</organism>
<dbReference type="EMBL" id="SDMP01000020">
    <property type="protein sequence ID" value="RYQ83985.1"/>
    <property type="molecule type" value="Genomic_DNA"/>
</dbReference>
<protein>
    <recommendedName>
        <fullName evidence="6">RING-CH-type domain-containing protein</fullName>
    </recommendedName>
</protein>
<keyword evidence="2" id="KW-0863">Zinc-finger</keyword>
<feature type="transmembrane region" description="Helical" evidence="5">
    <location>
        <begin position="203"/>
        <end position="223"/>
    </location>
</feature>
<dbReference type="AlphaFoldDB" id="A0A444X2V7"/>
<dbReference type="GO" id="GO:0016020">
    <property type="term" value="C:membrane"/>
    <property type="evidence" value="ECO:0007669"/>
    <property type="project" value="TreeGrafter"/>
</dbReference>
<dbReference type="Pfam" id="PF12906">
    <property type="entry name" value="RINGv"/>
    <property type="match status" value="1"/>
</dbReference>
<evidence type="ECO:0000313" key="8">
    <source>
        <dbReference type="Proteomes" id="UP000289738"/>
    </source>
</evidence>
<evidence type="ECO:0000256" key="1">
    <source>
        <dbReference type="ARBA" id="ARBA00022723"/>
    </source>
</evidence>
<evidence type="ECO:0000256" key="5">
    <source>
        <dbReference type="SAM" id="Phobius"/>
    </source>
</evidence>
<dbReference type="InterPro" id="IPR033275">
    <property type="entry name" value="MARCH-like"/>
</dbReference>
<dbReference type="SMART" id="SM00744">
    <property type="entry name" value="RINGv"/>
    <property type="match status" value="1"/>
</dbReference>
<dbReference type="InterPro" id="IPR011016">
    <property type="entry name" value="Znf_RING-CH"/>
</dbReference>
<gene>
    <name evidence="7" type="ORF">Ahy_B10g102876</name>
</gene>
<evidence type="ECO:0000256" key="4">
    <source>
        <dbReference type="SAM" id="MobiDB-lite"/>
    </source>
</evidence>
<dbReference type="Gene3D" id="3.30.40.10">
    <property type="entry name" value="Zinc/RING finger domain, C3HC4 (zinc finger)"/>
    <property type="match status" value="1"/>
</dbReference>
<dbReference type="PROSITE" id="PS51292">
    <property type="entry name" value="ZF_RING_CH"/>
    <property type="match status" value="1"/>
</dbReference>
<keyword evidence="5" id="KW-1133">Transmembrane helix</keyword>
<dbReference type="InterPro" id="IPR022143">
    <property type="entry name" value="DUF3675"/>
</dbReference>
<sequence length="288" mass="32603">MVDHFIVCIDRIIPSTSCLPSPPHHDHVPEQEQACSSSNSSSSNYKRHDDDVVVECRICQEEDQIHFMEAPCSCNGTLKFAHRKCIQKWCNKKGNTICEICNQVFSPNYSLPIVRSNDIIAIDLRQEWERNTDLRVALTSAENQLMQREYEEYAITQTSSIACVRCATLILLIVLLVRQALMVTTNSATRRDSSRMFDFEMSLLQFAGILFPCCAMARSWYLIQNRRRQRGSSRVAFSSWLDGNADGMFGPVLNSILYAVIGLVILPDQIGSDYVLKDTIAAANPRCH</sequence>
<dbReference type="GO" id="GO:0004842">
    <property type="term" value="F:ubiquitin-protein transferase activity"/>
    <property type="evidence" value="ECO:0007669"/>
    <property type="project" value="TreeGrafter"/>
</dbReference>
<dbReference type="SUPFAM" id="SSF57850">
    <property type="entry name" value="RING/U-box"/>
    <property type="match status" value="1"/>
</dbReference>
<feature type="domain" description="RING-CH-type" evidence="6">
    <location>
        <begin position="48"/>
        <end position="108"/>
    </location>
</feature>
<keyword evidence="8" id="KW-1185">Reference proteome</keyword>
<evidence type="ECO:0000313" key="7">
    <source>
        <dbReference type="EMBL" id="RYQ83985.1"/>
    </source>
</evidence>
<dbReference type="Proteomes" id="UP000289738">
    <property type="component" value="Chromosome B10"/>
</dbReference>
<keyword evidence="3" id="KW-0862">Zinc</keyword>
<dbReference type="PANTHER" id="PTHR23012:SF176">
    <property type="entry name" value="OS01G0894600 PROTEIN"/>
    <property type="match status" value="1"/>
</dbReference>
<dbReference type="CDD" id="cd16495">
    <property type="entry name" value="RING_CH-C4HC3_MARCH"/>
    <property type="match status" value="1"/>
</dbReference>
<dbReference type="PANTHER" id="PTHR23012">
    <property type="entry name" value="RING/FYVE/PHD ZINC FINGER DOMAIN-CONTAINING"/>
    <property type="match status" value="1"/>
</dbReference>
<evidence type="ECO:0000256" key="3">
    <source>
        <dbReference type="ARBA" id="ARBA00022833"/>
    </source>
</evidence>
<feature type="region of interest" description="Disordered" evidence="4">
    <location>
        <begin position="20"/>
        <end position="46"/>
    </location>
</feature>
<dbReference type="STRING" id="3818.A0A444X2V7"/>
<dbReference type="GO" id="GO:0008270">
    <property type="term" value="F:zinc ion binding"/>
    <property type="evidence" value="ECO:0007669"/>
    <property type="project" value="UniProtKB-KW"/>
</dbReference>
<reference evidence="7 8" key="1">
    <citation type="submission" date="2019-01" db="EMBL/GenBank/DDBJ databases">
        <title>Sequencing of cultivated peanut Arachis hypogaea provides insights into genome evolution and oil improvement.</title>
        <authorList>
            <person name="Chen X."/>
        </authorList>
    </citation>
    <scope>NUCLEOTIDE SEQUENCE [LARGE SCALE GENOMIC DNA]</scope>
    <source>
        <strain evidence="8">cv. Fuhuasheng</strain>
        <tissue evidence="7">Leaves</tissue>
    </source>
</reference>
<accession>A0A444X2V7</accession>
<keyword evidence="5" id="KW-0472">Membrane</keyword>
<feature type="transmembrane region" description="Helical" evidence="5">
    <location>
        <begin position="162"/>
        <end position="183"/>
    </location>
</feature>